<evidence type="ECO:0000256" key="8">
    <source>
        <dbReference type="ARBA" id="ARBA00022468"/>
    </source>
</evidence>
<dbReference type="SUPFAM" id="SSF57889">
    <property type="entry name" value="Cysteine-rich domain"/>
    <property type="match status" value="1"/>
</dbReference>
<dbReference type="CDD" id="cd20821">
    <property type="entry name" value="C1_MgcRacGAP"/>
    <property type="match status" value="1"/>
</dbReference>
<dbReference type="GO" id="GO:0051233">
    <property type="term" value="C:spindle midzone"/>
    <property type="evidence" value="ECO:0007669"/>
    <property type="project" value="TreeGrafter"/>
</dbReference>
<evidence type="ECO:0000256" key="23">
    <source>
        <dbReference type="ARBA" id="ARBA00023065"/>
    </source>
</evidence>
<evidence type="ECO:0000256" key="30">
    <source>
        <dbReference type="ARBA" id="ARBA00067896"/>
    </source>
</evidence>
<evidence type="ECO:0000256" key="5">
    <source>
        <dbReference type="ARBA" id="ARBA00004413"/>
    </source>
</evidence>
<keyword evidence="27" id="KW-0539">Nucleus</keyword>
<dbReference type="FunFam" id="3.30.60.20:FF:000033">
    <property type="entry name" value="Rac GTPase-activating protein 1"/>
    <property type="match status" value="1"/>
</dbReference>
<keyword evidence="7" id="KW-0813">Transport</keyword>
<keyword evidence="8" id="KW-0343">GTPase activation</keyword>
<dbReference type="Ensembl" id="ENSAPLT00020005804.1">
    <property type="protein sequence ID" value="ENSAPLP00020005395.1"/>
    <property type="gene ID" value="ENSAPLG00020003960.1"/>
</dbReference>
<dbReference type="GO" id="GO:0032154">
    <property type="term" value="C:cleavage furrow"/>
    <property type="evidence" value="ECO:0007669"/>
    <property type="project" value="UniProtKB-SubCell"/>
</dbReference>
<evidence type="ECO:0000256" key="29">
    <source>
        <dbReference type="ARBA" id="ARBA00023329"/>
    </source>
</evidence>
<proteinExistence type="predicted"/>
<evidence type="ECO:0000256" key="19">
    <source>
        <dbReference type="ARBA" id="ARBA00022843"/>
    </source>
</evidence>
<dbReference type="PROSITE" id="PS50081">
    <property type="entry name" value="ZF_DAG_PE_2"/>
    <property type="match status" value="1"/>
</dbReference>
<evidence type="ECO:0000256" key="18">
    <source>
        <dbReference type="ARBA" id="ARBA00022833"/>
    </source>
</evidence>
<keyword evidence="13" id="KW-0597">Phosphoprotein</keyword>
<evidence type="ECO:0000256" key="12">
    <source>
        <dbReference type="ARBA" id="ARBA00022499"/>
    </source>
</evidence>
<dbReference type="SMART" id="SM00109">
    <property type="entry name" value="C1"/>
    <property type="match status" value="1"/>
</dbReference>
<keyword evidence="17" id="KW-0221">Differentiation</keyword>
<dbReference type="InterPro" id="IPR046349">
    <property type="entry name" value="C1-like_sf"/>
</dbReference>
<evidence type="ECO:0000256" key="4">
    <source>
        <dbReference type="ARBA" id="ARBA00004218"/>
    </source>
</evidence>
<feature type="domain" description="Phorbol-ester/DAG-type" evidence="34">
    <location>
        <begin position="289"/>
        <end position="340"/>
    </location>
</feature>
<feature type="compositionally biased region" description="Polar residues" evidence="33">
    <location>
        <begin position="257"/>
        <end position="283"/>
    </location>
</feature>
<dbReference type="Gene3D" id="3.30.60.20">
    <property type="match status" value="1"/>
</dbReference>
<evidence type="ECO:0000256" key="15">
    <source>
        <dbReference type="ARBA" id="ARBA00022723"/>
    </source>
</evidence>
<keyword evidence="20" id="KW-0744">Spermatogenesis</keyword>
<sequence>MEAATLNLLRMFDQLVRQAEVLSEGNEYQFIQLAKNFDEYRRRLQKTEHELGRYKDLLMKTEAECSALGVKLKHARNQVDVEIKRRQKAEMDCEKLERQIQLIRELLMCDASGSIQLSEEQKSALAFLNRPQVSMGGSGNKRLSTIDESGSILSDISFDKTDDSLDWDSSVVKAVRLKRREKRRSSRQYIEGPPGPQKKIRSIGSTADQGNESIVAKTTVMVPSDGGPIEAISTIQTVPYSLRSQRKSGRCHVPLQPWNSDSNLGNKQLESKSESNGSCTPQNNGGVRLHEFVSKTVIKPESCVPCGKRIKFGKISLKCRSCRVVAHPECRDRCPLPLHCVNEIEQRGLHEMGLYRISGCDKTVRELKEKYLRSKNIPLLSKVDDIHAICGLLKDFLRSLKEPLLTFRLNKTFMEAAEISDEDNSIAAMYQAVSELPQANRETLAFLMLHLQRVAQSPDTKMDVTNLAKIFGPTIVAHAVPDPDAMTLLQDTKRQPKVVERLLLLPVEYWSQLMLVEQENIDPAHIIENTNAFSTPQTPDVKVSMLGPLTTPEQQLSKTPSSSSLSQKVRSTFSITPK</sequence>
<dbReference type="GO" id="GO:0005096">
    <property type="term" value="F:GTPase activator activity"/>
    <property type="evidence" value="ECO:0007669"/>
    <property type="project" value="UniProtKB-KW"/>
</dbReference>
<evidence type="ECO:0000256" key="24">
    <source>
        <dbReference type="ARBA" id="ARBA00023121"/>
    </source>
</evidence>
<keyword evidence="11" id="KW-0963">Cytoplasm</keyword>
<evidence type="ECO:0000256" key="17">
    <source>
        <dbReference type="ARBA" id="ARBA00022782"/>
    </source>
</evidence>
<reference evidence="36" key="3">
    <citation type="submission" date="2025-09" db="UniProtKB">
        <authorList>
            <consortium name="Ensembl"/>
        </authorList>
    </citation>
    <scope>IDENTIFICATION</scope>
</reference>
<keyword evidence="21" id="KW-0007">Acetylation</keyword>
<dbReference type="Pfam" id="PF00620">
    <property type="entry name" value="RhoGAP"/>
    <property type="match status" value="1"/>
</dbReference>
<keyword evidence="28" id="KW-0131">Cell cycle</keyword>
<dbReference type="GO" id="GO:0005634">
    <property type="term" value="C:nucleus"/>
    <property type="evidence" value="ECO:0007669"/>
    <property type="project" value="UniProtKB-SubCell"/>
</dbReference>
<evidence type="ECO:0000256" key="26">
    <source>
        <dbReference type="ARBA" id="ARBA00023212"/>
    </source>
</evidence>
<reference evidence="36" key="2">
    <citation type="submission" date="2025-08" db="UniProtKB">
        <authorList>
            <consortium name="Ensembl"/>
        </authorList>
    </citation>
    <scope>IDENTIFICATION</scope>
</reference>
<evidence type="ECO:0000256" key="1">
    <source>
        <dbReference type="ARBA" id="ARBA00004123"/>
    </source>
</evidence>
<evidence type="ECO:0000313" key="37">
    <source>
        <dbReference type="Proteomes" id="UP000694400"/>
    </source>
</evidence>
<dbReference type="GO" id="GO:0001669">
    <property type="term" value="C:acrosomal vesicle"/>
    <property type="evidence" value="ECO:0007669"/>
    <property type="project" value="UniProtKB-SubCell"/>
</dbReference>
<keyword evidence="12" id="KW-1017">Isopeptide bond</keyword>
<evidence type="ECO:0000256" key="31">
    <source>
        <dbReference type="ARBA" id="ARBA00075869"/>
    </source>
</evidence>
<keyword evidence="23" id="KW-0406">Ion transport</keyword>
<dbReference type="GO" id="GO:0030496">
    <property type="term" value="C:midbody"/>
    <property type="evidence" value="ECO:0007669"/>
    <property type="project" value="UniProtKB-SubCell"/>
</dbReference>
<feature type="coiled-coil region" evidence="32">
    <location>
        <begin position="30"/>
        <end position="106"/>
    </location>
</feature>
<evidence type="ECO:0000256" key="3">
    <source>
        <dbReference type="ARBA" id="ARBA00004214"/>
    </source>
</evidence>
<dbReference type="AlphaFoldDB" id="A0A8B9SIJ9"/>
<evidence type="ECO:0000256" key="14">
    <source>
        <dbReference type="ARBA" id="ARBA00022618"/>
    </source>
</evidence>
<feature type="region of interest" description="Disordered" evidence="33">
    <location>
        <begin position="251"/>
        <end position="283"/>
    </location>
</feature>
<evidence type="ECO:0000256" key="28">
    <source>
        <dbReference type="ARBA" id="ARBA00023306"/>
    </source>
</evidence>
<keyword evidence="9" id="KW-0217">Developmental protein</keyword>
<dbReference type="PANTHER" id="PTHR46199">
    <property type="entry name" value="RAC GTPASE-ACTIVATING PROTEIN 1"/>
    <property type="match status" value="1"/>
</dbReference>
<evidence type="ECO:0000256" key="16">
    <source>
        <dbReference type="ARBA" id="ARBA00022771"/>
    </source>
</evidence>
<dbReference type="PROSITE" id="PS00479">
    <property type="entry name" value="ZF_DAG_PE_1"/>
    <property type="match status" value="1"/>
</dbReference>
<dbReference type="Proteomes" id="UP000694400">
    <property type="component" value="Chromosome 31"/>
</dbReference>
<dbReference type="GO" id="GO:0097149">
    <property type="term" value="C:centralspindlin complex"/>
    <property type="evidence" value="ECO:0007669"/>
    <property type="project" value="TreeGrafter"/>
</dbReference>
<evidence type="ECO:0000256" key="21">
    <source>
        <dbReference type="ARBA" id="ARBA00022990"/>
    </source>
</evidence>
<feature type="compositionally biased region" description="Low complexity" evidence="33">
    <location>
        <begin position="554"/>
        <end position="568"/>
    </location>
</feature>
<feature type="region of interest" description="Disordered" evidence="33">
    <location>
        <begin position="182"/>
        <end position="211"/>
    </location>
</feature>
<evidence type="ECO:0000313" key="36">
    <source>
        <dbReference type="Ensembl" id="ENSAPLP00020005395.1"/>
    </source>
</evidence>
<dbReference type="GO" id="GO:0008270">
    <property type="term" value="F:zinc ion binding"/>
    <property type="evidence" value="ECO:0007669"/>
    <property type="project" value="UniProtKB-KW"/>
</dbReference>
<dbReference type="PROSITE" id="PS50238">
    <property type="entry name" value="RHOGAP"/>
    <property type="match status" value="1"/>
</dbReference>
<dbReference type="CDD" id="cd04382">
    <property type="entry name" value="RhoGAP_MgcRacGAP"/>
    <property type="match status" value="1"/>
</dbReference>
<keyword evidence="18" id="KW-0862">Zinc</keyword>
<protein>
    <recommendedName>
        <fullName evidence="30">Rac GTPase-activating protein 1</fullName>
    </recommendedName>
    <alternativeName>
        <fullName evidence="31">Male germ cell RacGap</fullName>
    </alternativeName>
</protein>
<evidence type="ECO:0000256" key="6">
    <source>
        <dbReference type="ARBA" id="ARBA00004626"/>
    </source>
</evidence>
<accession>A0A8B9SIJ9</accession>
<name>A0A8B9SIJ9_ANAPL</name>
<evidence type="ECO:0000256" key="27">
    <source>
        <dbReference type="ARBA" id="ARBA00023242"/>
    </source>
</evidence>
<evidence type="ECO:0000259" key="34">
    <source>
        <dbReference type="PROSITE" id="PS50081"/>
    </source>
</evidence>
<evidence type="ECO:0000256" key="9">
    <source>
        <dbReference type="ARBA" id="ARBA00022473"/>
    </source>
</evidence>
<keyword evidence="25" id="KW-0472">Membrane</keyword>
<dbReference type="Pfam" id="PF00130">
    <property type="entry name" value="C1_1"/>
    <property type="match status" value="1"/>
</dbReference>
<evidence type="ECO:0000256" key="7">
    <source>
        <dbReference type="ARBA" id="ARBA00022448"/>
    </source>
</evidence>
<dbReference type="SUPFAM" id="SSF48350">
    <property type="entry name" value="GTPase activation domain, GAP"/>
    <property type="match status" value="1"/>
</dbReference>
<dbReference type="GO" id="GO:0008289">
    <property type="term" value="F:lipid binding"/>
    <property type="evidence" value="ECO:0007669"/>
    <property type="project" value="UniProtKB-KW"/>
</dbReference>
<dbReference type="GO" id="GO:0030154">
    <property type="term" value="P:cell differentiation"/>
    <property type="evidence" value="ECO:0007669"/>
    <property type="project" value="UniProtKB-KW"/>
</dbReference>
<feature type="region of interest" description="Disordered" evidence="33">
    <location>
        <begin position="544"/>
        <end position="578"/>
    </location>
</feature>
<keyword evidence="10" id="KW-1003">Cell membrane</keyword>
<dbReference type="GO" id="GO:0051256">
    <property type="term" value="P:mitotic spindle midzone assembly"/>
    <property type="evidence" value="ECO:0007669"/>
    <property type="project" value="TreeGrafter"/>
</dbReference>
<keyword evidence="26" id="KW-0206">Cytoskeleton</keyword>
<dbReference type="Gene3D" id="1.10.555.10">
    <property type="entry name" value="Rho GTPase activation protein"/>
    <property type="match status" value="1"/>
</dbReference>
<evidence type="ECO:0000256" key="13">
    <source>
        <dbReference type="ARBA" id="ARBA00022553"/>
    </source>
</evidence>
<feature type="domain" description="Rho-GAP" evidence="35">
    <location>
        <begin position="315"/>
        <end position="510"/>
    </location>
</feature>
<dbReference type="GO" id="GO:0006811">
    <property type="term" value="P:monoatomic ion transport"/>
    <property type="evidence" value="ECO:0007669"/>
    <property type="project" value="UniProtKB-KW"/>
</dbReference>
<dbReference type="GO" id="GO:0007283">
    <property type="term" value="P:spermatogenesis"/>
    <property type="evidence" value="ECO:0007669"/>
    <property type="project" value="UniProtKB-KW"/>
</dbReference>
<keyword evidence="29" id="KW-0968">Cytoplasmic vesicle</keyword>
<evidence type="ECO:0000256" key="33">
    <source>
        <dbReference type="SAM" id="MobiDB-lite"/>
    </source>
</evidence>
<keyword evidence="24" id="KW-0446">Lipid-binding</keyword>
<dbReference type="GO" id="GO:0007266">
    <property type="term" value="P:Rho protein signal transduction"/>
    <property type="evidence" value="ECO:0007669"/>
    <property type="project" value="TreeGrafter"/>
</dbReference>
<keyword evidence="22 32" id="KW-0175">Coiled coil</keyword>
<dbReference type="InterPro" id="IPR008936">
    <property type="entry name" value="Rho_GTPase_activation_prot"/>
</dbReference>
<evidence type="ECO:0000259" key="35">
    <source>
        <dbReference type="PROSITE" id="PS50238"/>
    </source>
</evidence>
<reference evidence="36" key="1">
    <citation type="submission" date="2019-08" db="EMBL/GenBank/DDBJ databases">
        <title>Three high-quality genomes provides insights into domestication of ducks.</title>
        <authorList>
            <person name="Hou Z.C."/>
            <person name="Zhu F."/>
            <person name="Yin Z.T."/>
            <person name="Zhang F."/>
        </authorList>
    </citation>
    <scope>NUCLEOTIDE SEQUENCE [LARGE SCALE GENOMIC DNA]</scope>
</reference>
<evidence type="ECO:0000256" key="11">
    <source>
        <dbReference type="ARBA" id="ARBA00022490"/>
    </source>
</evidence>
<dbReference type="InterPro" id="IPR002219">
    <property type="entry name" value="PKC_DAG/PE"/>
</dbReference>
<comment type="subcellular location">
    <subcellularLocation>
        <location evidence="5">Cell membrane</location>
        <topology evidence="5">Peripheral membrane protein</topology>
        <orientation evidence="5">Cytoplasmic side</orientation>
    </subcellularLocation>
    <subcellularLocation>
        <location evidence="6">Cleavage furrow</location>
    </subcellularLocation>
    <subcellularLocation>
        <location evidence="2">Cytoplasm</location>
        <location evidence="2">Cytoskeleton</location>
        <location evidence="2">Spindle</location>
    </subcellularLocation>
    <subcellularLocation>
        <location evidence="4">Cytoplasmic vesicle</location>
        <location evidence="4">Secretory vesicle</location>
        <location evidence="4">Acrosome</location>
    </subcellularLocation>
    <subcellularLocation>
        <location evidence="3">Midbody</location>
    </subcellularLocation>
    <subcellularLocation>
        <location evidence="1">Nucleus</location>
    </subcellularLocation>
</comment>
<keyword evidence="16" id="KW-0863">Zinc-finger</keyword>
<keyword evidence="14" id="KW-0132">Cell division</keyword>
<evidence type="ECO:0000256" key="25">
    <source>
        <dbReference type="ARBA" id="ARBA00023136"/>
    </source>
</evidence>
<keyword evidence="15" id="KW-0479">Metal-binding</keyword>
<feature type="compositionally biased region" description="Polar residues" evidence="33">
    <location>
        <begin position="569"/>
        <end position="578"/>
    </location>
</feature>
<dbReference type="GO" id="GO:0000281">
    <property type="term" value="P:mitotic cytokinesis"/>
    <property type="evidence" value="ECO:0007669"/>
    <property type="project" value="TreeGrafter"/>
</dbReference>
<dbReference type="InterPro" id="IPR000198">
    <property type="entry name" value="RhoGAP_dom"/>
</dbReference>
<organism evidence="36 37">
    <name type="scientific">Anas platyrhynchos</name>
    <name type="common">Mallard</name>
    <name type="synonym">Anas boschas</name>
    <dbReference type="NCBI Taxonomy" id="8839"/>
    <lineage>
        <taxon>Eukaryota</taxon>
        <taxon>Metazoa</taxon>
        <taxon>Chordata</taxon>
        <taxon>Craniata</taxon>
        <taxon>Vertebrata</taxon>
        <taxon>Euteleostomi</taxon>
        <taxon>Archelosauria</taxon>
        <taxon>Archosauria</taxon>
        <taxon>Dinosauria</taxon>
        <taxon>Saurischia</taxon>
        <taxon>Theropoda</taxon>
        <taxon>Coelurosauria</taxon>
        <taxon>Aves</taxon>
        <taxon>Neognathae</taxon>
        <taxon>Galloanserae</taxon>
        <taxon>Anseriformes</taxon>
        <taxon>Anatidae</taxon>
        <taxon>Anatinae</taxon>
        <taxon>Anas</taxon>
    </lineage>
</organism>
<dbReference type="SMART" id="SM00324">
    <property type="entry name" value="RhoGAP"/>
    <property type="match status" value="1"/>
</dbReference>
<evidence type="ECO:0000256" key="32">
    <source>
        <dbReference type="SAM" id="Coils"/>
    </source>
</evidence>
<evidence type="ECO:0000256" key="20">
    <source>
        <dbReference type="ARBA" id="ARBA00022871"/>
    </source>
</evidence>
<dbReference type="PANTHER" id="PTHR46199:SF8">
    <property type="entry name" value="RAC GTPASE ACTIVATING PROTEIN 1"/>
    <property type="match status" value="1"/>
</dbReference>
<evidence type="ECO:0000256" key="22">
    <source>
        <dbReference type="ARBA" id="ARBA00023054"/>
    </source>
</evidence>
<evidence type="ECO:0000256" key="10">
    <source>
        <dbReference type="ARBA" id="ARBA00022475"/>
    </source>
</evidence>
<keyword evidence="19" id="KW-0832">Ubl conjugation</keyword>
<evidence type="ECO:0000256" key="2">
    <source>
        <dbReference type="ARBA" id="ARBA00004186"/>
    </source>
</evidence>
<dbReference type="FunFam" id="1.10.555.10:FF:000034">
    <property type="entry name" value="Rac GTPase-activating protein 1"/>
    <property type="match status" value="1"/>
</dbReference>